<accession>A0ABV9TB05</accession>
<dbReference type="Pfam" id="PF00733">
    <property type="entry name" value="Asn_synthase"/>
    <property type="match status" value="1"/>
</dbReference>
<dbReference type="SUPFAM" id="SSF56235">
    <property type="entry name" value="N-terminal nucleophile aminohydrolases (Ntn hydrolases)"/>
    <property type="match status" value="1"/>
</dbReference>
<evidence type="ECO:0000256" key="4">
    <source>
        <dbReference type="ARBA" id="ARBA00022741"/>
    </source>
</evidence>
<keyword evidence="6" id="KW-0315">Glutamine amidotransferase</keyword>
<evidence type="ECO:0000256" key="6">
    <source>
        <dbReference type="ARBA" id="ARBA00022962"/>
    </source>
</evidence>
<keyword evidence="5" id="KW-0067">ATP-binding</keyword>
<evidence type="ECO:0000256" key="3">
    <source>
        <dbReference type="ARBA" id="ARBA00012737"/>
    </source>
</evidence>
<dbReference type="InterPro" id="IPR006426">
    <property type="entry name" value="Asn_synth_AEB"/>
</dbReference>
<sequence>MCGISGIINKDNLEVNFSDIKNINDLIIHRGPDSEGFFFESNFAFGHRRLAILDLSEDGHQPMHYMDRYTITYNGEVYNYLEIREQLEQVGYKFKSNTDTEVILAAYDKWGYDCVNQFNGMWSFAIYDKVKKEIFCSRDRFGVKPFYYAEVDNKFIFGSEIKQILEYLPQRYVNKNILADYLLYSLEEHTNETFFEGVFKLTQSHNLIYNLEDNNYKTFKYFDLKPSRHLVKLKESEAIEHLGNSLKNSIALRLRSDVKIGTCLSGGLDSSSIAALASKMYTDNSGSKFIAIHAKSVENKTDESGYAEKVSNYCNFDLSVIEPSLKAISNNIEEVVYTQEEPFGGPSILMQYFVMKEAKRLNCIVMLDGQGGDETLFGYESYYSFYFASLLAKLNIVRFIIDFKRLKVFKVSKRRVLKGSVAVLFRNQLSLIEKKYRSKRVLLNHTLDSKRYTDIYSFQTFENFQKREIMVRNLPHLLRYEDKNSMRHSIETRLPFVDYQVVTSAISYDDKLKFKKGFLKYLLRKVVENLLPKDIVWRQNKFGFEAPTDMWIDANIENIKAEISRSRIVKQFVKKADYSNKNILWKLYNISIWERIYNVKID</sequence>
<dbReference type="PROSITE" id="PS51278">
    <property type="entry name" value="GATASE_TYPE_2"/>
    <property type="match status" value="1"/>
</dbReference>
<dbReference type="Pfam" id="PF13537">
    <property type="entry name" value="GATase_7"/>
    <property type="match status" value="1"/>
</dbReference>
<evidence type="ECO:0000256" key="1">
    <source>
        <dbReference type="ARBA" id="ARBA00005187"/>
    </source>
</evidence>
<keyword evidence="10" id="KW-1185">Reference proteome</keyword>
<evidence type="ECO:0000259" key="8">
    <source>
        <dbReference type="PROSITE" id="PS51278"/>
    </source>
</evidence>
<dbReference type="RefSeq" id="WP_119330392.1">
    <property type="nucleotide sequence ID" value="NZ_JBHSJH010000001.1"/>
</dbReference>
<evidence type="ECO:0000313" key="10">
    <source>
        <dbReference type="Proteomes" id="UP001595926"/>
    </source>
</evidence>
<evidence type="ECO:0000256" key="2">
    <source>
        <dbReference type="ARBA" id="ARBA00005752"/>
    </source>
</evidence>
<comment type="caution">
    <text evidence="9">The sequence shown here is derived from an EMBL/GenBank/DDBJ whole genome shotgun (WGS) entry which is preliminary data.</text>
</comment>
<comment type="catalytic activity">
    <reaction evidence="7">
        <text>L-aspartate + L-glutamine + ATP + H2O = L-asparagine + L-glutamate + AMP + diphosphate + H(+)</text>
        <dbReference type="Rhea" id="RHEA:12228"/>
        <dbReference type="ChEBI" id="CHEBI:15377"/>
        <dbReference type="ChEBI" id="CHEBI:15378"/>
        <dbReference type="ChEBI" id="CHEBI:29985"/>
        <dbReference type="ChEBI" id="CHEBI:29991"/>
        <dbReference type="ChEBI" id="CHEBI:30616"/>
        <dbReference type="ChEBI" id="CHEBI:33019"/>
        <dbReference type="ChEBI" id="CHEBI:58048"/>
        <dbReference type="ChEBI" id="CHEBI:58359"/>
        <dbReference type="ChEBI" id="CHEBI:456215"/>
        <dbReference type="EC" id="6.3.5.4"/>
    </reaction>
</comment>
<dbReference type="Gene3D" id="3.60.20.10">
    <property type="entry name" value="Glutamine Phosphoribosylpyrophosphate, subunit 1, domain 1"/>
    <property type="match status" value="1"/>
</dbReference>
<dbReference type="InterPro" id="IPR017932">
    <property type="entry name" value="GATase_2_dom"/>
</dbReference>
<dbReference type="PANTHER" id="PTHR43284:SF1">
    <property type="entry name" value="ASPARAGINE SYNTHETASE"/>
    <property type="match status" value="1"/>
</dbReference>
<reference evidence="10" key="1">
    <citation type="journal article" date="2019" name="Int. J. Syst. Evol. Microbiol.">
        <title>The Global Catalogue of Microorganisms (GCM) 10K type strain sequencing project: providing services to taxonomists for standard genome sequencing and annotation.</title>
        <authorList>
            <consortium name="The Broad Institute Genomics Platform"/>
            <consortium name="The Broad Institute Genome Sequencing Center for Infectious Disease"/>
            <person name="Wu L."/>
            <person name="Ma J."/>
        </authorList>
    </citation>
    <scope>NUCLEOTIDE SEQUENCE [LARGE SCALE GENOMIC DNA]</scope>
    <source>
        <strain evidence="10">CGMCC 1.13718</strain>
    </source>
</reference>
<dbReference type="GO" id="GO:0004066">
    <property type="term" value="F:asparagine synthase (glutamine-hydrolyzing) activity"/>
    <property type="evidence" value="ECO:0007669"/>
    <property type="project" value="UniProtKB-EC"/>
</dbReference>
<dbReference type="PANTHER" id="PTHR43284">
    <property type="entry name" value="ASPARAGINE SYNTHETASE (GLUTAMINE-HYDROLYZING)"/>
    <property type="match status" value="1"/>
</dbReference>
<dbReference type="CDD" id="cd01991">
    <property type="entry name" value="Asn_synthase_B_C"/>
    <property type="match status" value="1"/>
</dbReference>
<protein>
    <recommendedName>
        <fullName evidence="3">asparagine synthase (glutamine-hydrolyzing)</fullName>
        <ecNumber evidence="3">6.3.5.4</ecNumber>
    </recommendedName>
</protein>
<dbReference type="InterPro" id="IPR029055">
    <property type="entry name" value="Ntn_hydrolases_N"/>
</dbReference>
<dbReference type="CDD" id="cd00712">
    <property type="entry name" value="AsnB"/>
    <property type="match status" value="1"/>
</dbReference>
<evidence type="ECO:0000256" key="5">
    <source>
        <dbReference type="ARBA" id="ARBA00022840"/>
    </source>
</evidence>
<dbReference type="NCBIfam" id="TIGR01536">
    <property type="entry name" value="asn_synth_AEB"/>
    <property type="match status" value="1"/>
</dbReference>
<dbReference type="InterPro" id="IPR014729">
    <property type="entry name" value="Rossmann-like_a/b/a_fold"/>
</dbReference>
<comment type="similarity">
    <text evidence="2">Belongs to the asparagine synthetase family.</text>
</comment>
<dbReference type="InterPro" id="IPR033738">
    <property type="entry name" value="AsnB_N"/>
</dbReference>
<dbReference type="PIRSF" id="PIRSF001589">
    <property type="entry name" value="Asn_synthetase_glu-h"/>
    <property type="match status" value="1"/>
</dbReference>
<keyword evidence="4" id="KW-0547">Nucleotide-binding</keyword>
<keyword evidence="9" id="KW-0436">Ligase</keyword>
<dbReference type="InterPro" id="IPR001962">
    <property type="entry name" value="Asn_synthase"/>
</dbReference>
<organism evidence="9 10">
    <name type="scientific">Pseudofrancisella aestuarii</name>
    <dbReference type="NCBI Taxonomy" id="2670347"/>
    <lineage>
        <taxon>Bacteria</taxon>
        <taxon>Pseudomonadati</taxon>
        <taxon>Pseudomonadota</taxon>
        <taxon>Gammaproteobacteria</taxon>
        <taxon>Thiotrichales</taxon>
        <taxon>Francisellaceae</taxon>
        <taxon>Pseudofrancisella</taxon>
    </lineage>
</organism>
<feature type="domain" description="Glutamine amidotransferase type-2" evidence="8">
    <location>
        <begin position="2"/>
        <end position="212"/>
    </location>
</feature>
<evidence type="ECO:0000256" key="7">
    <source>
        <dbReference type="ARBA" id="ARBA00048741"/>
    </source>
</evidence>
<proteinExistence type="inferred from homology"/>
<comment type="pathway">
    <text evidence="1">Amino-acid biosynthesis; L-asparagine biosynthesis; L-asparagine from L-aspartate (L-Gln route): step 1/1.</text>
</comment>
<dbReference type="EC" id="6.3.5.4" evidence="3"/>
<name>A0ABV9TB05_9GAMM</name>
<dbReference type="Proteomes" id="UP001595926">
    <property type="component" value="Unassembled WGS sequence"/>
</dbReference>
<dbReference type="SUPFAM" id="SSF52402">
    <property type="entry name" value="Adenine nucleotide alpha hydrolases-like"/>
    <property type="match status" value="1"/>
</dbReference>
<gene>
    <name evidence="9" type="primary">asnB</name>
    <name evidence="9" type="ORF">ACFPDQ_02340</name>
</gene>
<dbReference type="Gene3D" id="3.40.50.620">
    <property type="entry name" value="HUPs"/>
    <property type="match status" value="1"/>
</dbReference>
<evidence type="ECO:0000313" key="9">
    <source>
        <dbReference type="EMBL" id="MFC4891884.1"/>
    </source>
</evidence>
<dbReference type="InterPro" id="IPR051786">
    <property type="entry name" value="ASN_synthetase/amidase"/>
</dbReference>
<dbReference type="EMBL" id="JBHSJH010000001">
    <property type="protein sequence ID" value="MFC4891884.1"/>
    <property type="molecule type" value="Genomic_DNA"/>
</dbReference>